<evidence type="ECO:0000256" key="4">
    <source>
        <dbReference type="ARBA" id="ARBA00022741"/>
    </source>
</evidence>
<accession>A0A9D4PXC1</accession>
<keyword evidence="2" id="KW-0597">Phosphoprotein</keyword>
<evidence type="ECO:0000313" key="8">
    <source>
        <dbReference type="EMBL" id="KAH7957416.1"/>
    </source>
</evidence>
<dbReference type="GO" id="GO:0140358">
    <property type="term" value="F:P-type transmembrane transporter activity"/>
    <property type="evidence" value="ECO:0007669"/>
    <property type="project" value="InterPro"/>
</dbReference>
<keyword evidence="5" id="KW-0067">ATP-binding</keyword>
<dbReference type="PANTHER" id="PTHR45630">
    <property type="entry name" value="CATION-TRANSPORTING ATPASE-RELATED"/>
    <property type="match status" value="1"/>
</dbReference>
<comment type="caution">
    <text evidence="8">The sequence shown here is derived from an EMBL/GenBank/DDBJ whole genome shotgun (WGS) entry which is preliminary data.</text>
</comment>
<organism evidence="8 9">
    <name type="scientific">Rhipicephalus sanguineus</name>
    <name type="common">Brown dog tick</name>
    <name type="synonym">Ixodes sanguineus</name>
    <dbReference type="NCBI Taxonomy" id="34632"/>
    <lineage>
        <taxon>Eukaryota</taxon>
        <taxon>Metazoa</taxon>
        <taxon>Ecdysozoa</taxon>
        <taxon>Arthropoda</taxon>
        <taxon>Chelicerata</taxon>
        <taxon>Arachnida</taxon>
        <taxon>Acari</taxon>
        <taxon>Parasitiformes</taxon>
        <taxon>Ixodida</taxon>
        <taxon>Ixodoidea</taxon>
        <taxon>Ixodidae</taxon>
        <taxon>Rhipicephalinae</taxon>
        <taxon>Rhipicephalus</taxon>
        <taxon>Rhipicephalus</taxon>
    </lineage>
</organism>
<keyword evidence="7" id="KW-1278">Translocase</keyword>
<keyword evidence="9" id="KW-1185">Reference proteome</keyword>
<keyword evidence="3" id="KW-0479">Metal-binding</keyword>
<dbReference type="AlphaFoldDB" id="A0A9D4PXC1"/>
<keyword evidence="6" id="KW-0460">Magnesium</keyword>
<dbReference type="GO" id="GO:0015203">
    <property type="term" value="F:polyamine transmembrane transporter activity"/>
    <property type="evidence" value="ECO:0007669"/>
    <property type="project" value="TreeGrafter"/>
</dbReference>
<sequence>MTVASVYAQKRLRRASIYCVSPHRINIAGNIDVVCFDKARTLTDGGLDLWGILMAKEKRFMAPIGEPCEIPVRSPFLIAMATCHTLTSVDGELVGDPLDLAMFRSTRWVMEEPATDGNHYDVLTPTIIKPRLDVENAKQQEGLFQLPPADPFYEVRYVYY</sequence>
<name>A0A9D4PXC1_RHISA</name>
<evidence type="ECO:0000256" key="6">
    <source>
        <dbReference type="ARBA" id="ARBA00022842"/>
    </source>
</evidence>
<evidence type="ECO:0000313" key="9">
    <source>
        <dbReference type="Proteomes" id="UP000821837"/>
    </source>
</evidence>
<comment type="subcellular location">
    <subcellularLocation>
        <location evidence="1">Membrane</location>
        <topology evidence="1">Multi-pass membrane protein</topology>
    </subcellularLocation>
</comment>
<keyword evidence="4" id="KW-0547">Nucleotide-binding</keyword>
<reference evidence="8" key="1">
    <citation type="journal article" date="2020" name="Cell">
        <title>Large-Scale Comparative Analyses of Tick Genomes Elucidate Their Genetic Diversity and Vector Capacities.</title>
        <authorList>
            <consortium name="Tick Genome and Microbiome Consortium (TIGMIC)"/>
            <person name="Jia N."/>
            <person name="Wang J."/>
            <person name="Shi W."/>
            <person name="Du L."/>
            <person name="Sun Y."/>
            <person name="Zhan W."/>
            <person name="Jiang J.F."/>
            <person name="Wang Q."/>
            <person name="Zhang B."/>
            <person name="Ji P."/>
            <person name="Bell-Sakyi L."/>
            <person name="Cui X.M."/>
            <person name="Yuan T.T."/>
            <person name="Jiang B.G."/>
            <person name="Yang W.F."/>
            <person name="Lam T.T."/>
            <person name="Chang Q.C."/>
            <person name="Ding S.J."/>
            <person name="Wang X.J."/>
            <person name="Zhu J.G."/>
            <person name="Ruan X.D."/>
            <person name="Zhao L."/>
            <person name="Wei J.T."/>
            <person name="Ye R.Z."/>
            <person name="Que T.C."/>
            <person name="Du C.H."/>
            <person name="Zhou Y.H."/>
            <person name="Cheng J.X."/>
            <person name="Dai P.F."/>
            <person name="Guo W.B."/>
            <person name="Han X.H."/>
            <person name="Huang E.J."/>
            <person name="Li L.F."/>
            <person name="Wei W."/>
            <person name="Gao Y.C."/>
            <person name="Liu J.Z."/>
            <person name="Shao H.Z."/>
            <person name="Wang X."/>
            <person name="Wang C.C."/>
            <person name="Yang T.C."/>
            <person name="Huo Q.B."/>
            <person name="Li W."/>
            <person name="Chen H.Y."/>
            <person name="Chen S.E."/>
            <person name="Zhou L.G."/>
            <person name="Ni X.B."/>
            <person name="Tian J.H."/>
            <person name="Sheng Y."/>
            <person name="Liu T."/>
            <person name="Pan Y.S."/>
            <person name="Xia L.Y."/>
            <person name="Li J."/>
            <person name="Zhao F."/>
            <person name="Cao W.C."/>
        </authorList>
    </citation>
    <scope>NUCLEOTIDE SEQUENCE</scope>
    <source>
        <strain evidence="8">Rsan-2018</strain>
    </source>
</reference>
<dbReference type="VEuPathDB" id="VectorBase:RSAN_054363"/>
<dbReference type="EMBL" id="JABSTV010001250">
    <property type="protein sequence ID" value="KAH7957416.1"/>
    <property type="molecule type" value="Genomic_DNA"/>
</dbReference>
<dbReference type="GO" id="GO:0019829">
    <property type="term" value="F:ATPase-coupled monoatomic cation transmembrane transporter activity"/>
    <property type="evidence" value="ECO:0007669"/>
    <property type="project" value="TreeGrafter"/>
</dbReference>
<proteinExistence type="predicted"/>
<gene>
    <name evidence="8" type="ORF">HPB52_018726</name>
</gene>
<evidence type="ECO:0000256" key="1">
    <source>
        <dbReference type="ARBA" id="ARBA00004141"/>
    </source>
</evidence>
<dbReference type="GO" id="GO:0046872">
    <property type="term" value="F:metal ion binding"/>
    <property type="evidence" value="ECO:0007669"/>
    <property type="project" value="UniProtKB-KW"/>
</dbReference>
<dbReference type="PANTHER" id="PTHR45630:SF8">
    <property type="entry name" value="CATION-TRANSPORTING ATPASE"/>
    <property type="match status" value="1"/>
</dbReference>
<protein>
    <submittedName>
        <fullName evidence="8">Uncharacterized protein</fullName>
    </submittedName>
</protein>
<evidence type="ECO:0000256" key="5">
    <source>
        <dbReference type="ARBA" id="ARBA00022840"/>
    </source>
</evidence>
<dbReference type="Proteomes" id="UP000821837">
    <property type="component" value="Unassembled WGS sequence"/>
</dbReference>
<dbReference type="InterPro" id="IPR006544">
    <property type="entry name" value="P-type_TPase_V"/>
</dbReference>
<evidence type="ECO:0000256" key="2">
    <source>
        <dbReference type="ARBA" id="ARBA00022553"/>
    </source>
</evidence>
<reference evidence="8" key="2">
    <citation type="submission" date="2021-09" db="EMBL/GenBank/DDBJ databases">
        <authorList>
            <person name="Jia N."/>
            <person name="Wang J."/>
            <person name="Shi W."/>
            <person name="Du L."/>
            <person name="Sun Y."/>
            <person name="Zhan W."/>
            <person name="Jiang J."/>
            <person name="Wang Q."/>
            <person name="Zhang B."/>
            <person name="Ji P."/>
            <person name="Sakyi L.B."/>
            <person name="Cui X."/>
            <person name="Yuan T."/>
            <person name="Jiang B."/>
            <person name="Yang W."/>
            <person name="Lam T.T.-Y."/>
            <person name="Chang Q."/>
            <person name="Ding S."/>
            <person name="Wang X."/>
            <person name="Zhu J."/>
            <person name="Ruan X."/>
            <person name="Zhao L."/>
            <person name="Wei J."/>
            <person name="Que T."/>
            <person name="Du C."/>
            <person name="Cheng J."/>
            <person name="Dai P."/>
            <person name="Han X."/>
            <person name="Huang E."/>
            <person name="Gao Y."/>
            <person name="Liu J."/>
            <person name="Shao H."/>
            <person name="Ye R."/>
            <person name="Li L."/>
            <person name="Wei W."/>
            <person name="Wang X."/>
            <person name="Wang C."/>
            <person name="Huo Q."/>
            <person name="Li W."/>
            <person name="Guo W."/>
            <person name="Chen H."/>
            <person name="Chen S."/>
            <person name="Zhou L."/>
            <person name="Zhou L."/>
            <person name="Ni X."/>
            <person name="Tian J."/>
            <person name="Zhou Y."/>
            <person name="Sheng Y."/>
            <person name="Liu T."/>
            <person name="Pan Y."/>
            <person name="Xia L."/>
            <person name="Li J."/>
            <person name="Zhao F."/>
            <person name="Cao W."/>
        </authorList>
    </citation>
    <scope>NUCLEOTIDE SEQUENCE</scope>
    <source>
        <strain evidence="8">Rsan-2018</strain>
        <tissue evidence="8">Larvae</tissue>
    </source>
</reference>
<dbReference type="GO" id="GO:0006874">
    <property type="term" value="P:intracellular calcium ion homeostasis"/>
    <property type="evidence" value="ECO:0007669"/>
    <property type="project" value="TreeGrafter"/>
</dbReference>
<dbReference type="GO" id="GO:0031902">
    <property type="term" value="C:late endosome membrane"/>
    <property type="evidence" value="ECO:0007669"/>
    <property type="project" value="TreeGrafter"/>
</dbReference>
<dbReference type="GO" id="GO:0005524">
    <property type="term" value="F:ATP binding"/>
    <property type="evidence" value="ECO:0007669"/>
    <property type="project" value="UniProtKB-KW"/>
</dbReference>
<evidence type="ECO:0000256" key="3">
    <source>
        <dbReference type="ARBA" id="ARBA00022723"/>
    </source>
</evidence>
<evidence type="ECO:0000256" key="7">
    <source>
        <dbReference type="ARBA" id="ARBA00022967"/>
    </source>
</evidence>